<comment type="function">
    <text evidence="6">Specifically methylates the N7 position of a guanine in 16S rRNA.</text>
</comment>
<keyword evidence="4 6" id="KW-0808">Transferase</keyword>
<evidence type="ECO:0000256" key="6">
    <source>
        <dbReference type="HAMAP-Rule" id="MF_00074"/>
    </source>
</evidence>
<dbReference type="PANTHER" id="PTHR31760">
    <property type="entry name" value="S-ADENOSYL-L-METHIONINE-DEPENDENT METHYLTRANSFERASES SUPERFAMILY PROTEIN"/>
    <property type="match status" value="1"/>
</dbReference>
<dbReference type="InterPro" id="IPR029063">
    <property type="entry name" value="SAM-dependent_MTases_sf"/>
</dbReference>
<evidence type="ECO:0000256" key="1">
    <source>
        <dbReference type="ARBA" id="ARBA00022490"/>
    </source>
</evidence>
<dbReference type="HAMAP" id="MF_00074">
    <property type="entry name" value="16SrRNA_methyltr_G"/>
    <property type="match status" value="1"/>
</dbReference>
<keyword evidence="5 6" id="KW-0949">S-adenosyl-L-methionine</keyword>
<gene>
    <name evidence="6" type="primary">rsmG</name>
    <name evidence="7" type="ORF">CLV39_1641</name>
</gene>
<keyword evidence="8" id="KW-1185">Reference proteome</keyword>
<comment type="caution">
    <text evidence="7">The sequence shown here is derived from an EMBL/GenBank/DDBJ whole genome shotgun (WGS) entry which is preliminary data.</text>
</comment>
<dbReference type="GO" id="GO:0005829">
    <property type="term" value="C:cytosol"/>
    <property type="evidence" value="ECO:0007669"/>
    <property type="project" value="TreeGrafter"/>
</dbReference>
<dbReference type="GO" id="GO:0070043">
    <property type="term" value="F:rRNA (guanine-N7-)-methyltransferase activity"/>
    <property type="evidence" value="ECO:0007669"/>
    <property type="project" value="UniProtKB-UniRule"/>
</dbReference>
<dbReference type="OrthoDB" id="9808773at2"/>
<dbReference type="InterPro" id="IPR003682">
    <property type="entry name" value="rRNA_ssu_MeTfrase_G"/>
</dbReference>
<keyword evidence="3 6" id="KW-0489">Methyltransferase</keyword>
<comment type="caution">
    <text evidence="6">Lacks conserved residue(s) required for the propagation of feature annotation.</text>
</comment>
<keyword evidence="1 6" id="KW-0963">Cytoplasm</keyword>
<dbReference type="AlphaFoldDB" id="A0A3M0BD53"/>
<feature type="binding site" evidence="6">
    <location>
        <begin position="135"/>
        <end position="136"/>
    </location>
    <ligand>
        <name>S-adenosyl-L-methionine</name>
        <dbReference type="ChEBI" id="CHEBI:59789"/>
    </ligand>
</feature>
<evidence type="ECO:0000313" key="7">
    <source>
        <dbReference type="EMBL" id="RMA92485.1"/>
    </source>
</evidence>
<dbReference type="Gene3D" id="3.40.50.150">
    <property type="entry name" value="Vaccinia Virus protein VP39"/>
    <property type="match status" value="1"/>
</dbReference>
<evidence type="ECO:0000256" key="3">
    <source>
        <dbReference type="ARBA" id="ARBA00022603"/>
    </source>
</evidence>
<accession>A0A3M0BD53</accession>
<evidence type="ECO:0000256" key="4">
    <source>
        <dbReference type="ARBA" id="ARBA00022679"/>
    </source>
</evidence>
<feature type="binding site" evidence="6">
    <location>
        <position position="148"/>
    </location>
    <ligand>
        <name>S-adenosyl-L-methionine</name>
        <dbReference type="ChEBI" id="CHEBI:59789"/>
    </ligand>
</feature>
<keyword evidence="2 6" id="KW-0698">rRNA processing</keyword>
<dbReference type="PIRSF" id="PIRSF003078">
    <property type="entry name" value="GidB"/>
    <property type="match status" value="1"/>
</dbReference>
<comment type="subcellular location">
    <subcellularLocation>
        <location evidence="6">Cytoplasm</location>
    </subcellularLocation>
</comment>
<reference evidence="7 8" key="1">
    <citation type="submission" date="2018-10" db="EMBL/GenBank/DDBJ databases">
        <title>Genomic Encyclopedia of Archaeal and Bacterial Type Strains, Phase II (KMG-II): from individual species to whole genera.</title>
        <authorList>
            <person name="Goeker M."/>
        </authorList>
    </citation>
    <scope>NUCLEOTIDE SEQUENCE [LARGE SCALE GENOMIC DNA]</scope>
    <source>
        <strain evidence="7 8">VM1</strain>
    </source>
</reference>
<dbReference type="SUPFAM" id="SSF53335">
    <property type="entry name" value="S-adenosyl-L-methionine-dependent methyltransferases"/>
    <property type="match status" value="1"/>
</dbReference>
<evidence type="ECO:0000256" key="2">
    <source>
        <dbReference type="ARBA" id="ARBA00022552"/>
    </source>
</evidence>
<organism evidence="7 8">
    <name type="scientific">Hydrogenothermus marinus</name>
    <dbReference type="NCBI Taxonomy" id="133270"/>
    <lineage>
        <taxon>Bacteria</taxon>
        <taxon>Pseudomonadati</taxon>
        <taxon>Aquificota</taxon>
        <taxon>Aquificia</taxon>
        <taxon>Aquificales</taxon>
        <taxon>Hydrogenothermaceae</taxon>
        <taxon>Hydrogenothermus</taxon>
    </lineage>
</organism>
<dbReference type="PANTHER" id="PTHR31760:SF0">
    <property type="entry name" value="S-ADENOSYL-L-METHIONINE-DEPENDENT METHYLTRANSFERASES SUPERFAMILY PROTEIN"/>
    <property type="match status" value="1"/>
</dbReference>
<dbReference type="Proteomes" id="UP000280842">
    <property type="component" value="Unassembled WGS sequence"/>
</dbReference>
<comment type="similarity">
    <text evidence="6">Belongs to the methyltransferase superfamily. RNA methyltransferase RsmG family.</text>
</comment>
<dbReference type="RefSeq" id="WP_121923733.1">
    <property type="nucleotide sequence ID" value="NZ_REFO01000017.1"/>
</dbReference>
<dbReference type="EC" id="2.1.1.-" evidence="6"/>
<evidence type="ECO:0000256" key="5">
    <source>
        <dbReference type="ARBA" id="ARBA00022691"/>
    </source>
</evidence>
<feature type="binding site" evidence="6">
    <location>
        <position position="84"/>
    </location>
    <ligand>
        <name>S-adenosyl-L-methionine</name>
        <dbReference type="ChEBI" id="CHEBI:59789"/>
    </ligand>
</feature>
<dbReference type="EMBL" id="REFO01000017">
    <property type="protein sequence ID" value="RMA92485.1"/>
    <property type="molecule type" value="Genomic_DNA"/>
</dbReference>
<proteinExistence type="inferred from homology"/>
<feature type="binding site" evidence="6">
    <location>
        <position position="89"/>
    </location>
    <ligand>
        <name>S-adenosyl-L-methionine</name>
        <dbReference type="ChEBI" id="CHEBI:59789"/>
    </ligand>
</feature>
<sequence length="210" mass="24851">MENKEIEILIKLCNQNGINFSEKQIELFDKYLSMYMKWNKVYNLSSIRKKEEVVKKHFFDSLTLVKLFEIKNIDITNKTIADFGTGGGFPGVPLKIYYQDKIELYLIDSIQKKCIFLEMLRKELNLKYNVICDRAENIKEKFNIVVSRATGETFEVLKIGKNLLKNKGYLIIMKGQKIEEEVKPFTIEIEFKNYPSRKFIVIEKHERKTK</sequence>
<dbReference type="Pfam" id="PF02527">
    <property type="entry name" value="GidB"/>
    <property type="match status" value="1"/>
</dbReference>
<dbReference type="NCBIfam" id="TIGR00138">
    <property type="entry name" value="rsmG_gidB"/>
    <property type="match status" value="1"/>
</dbReference>
<protein>
    <recommendedName>
        <fullName evidence="6">Ribosomal RNA small subunit methyltransferase G</fullName>
        <ecNumber evidence="6">2.1.1.-</ecNumber>
    </recommendedName>
    <alternativeName>
        <fullName evidence="6">16S rRNA 7-methylguanosine methyltransferase</fullName>
        <shortName evidence="6">16S rRNA m7G methyltransferase</shortName>
    </alternativeName>
</protein>
<name>A0A3M0BD53_9AQUI</name>
<evidence type="ECO:0000313" key="8">
    <source>
        <dbReference type="Proteomes" id="UP000280842"/>
    </source>
</evidence>